<protein>
    <recommendedName>
        <fullName evidence="1">SHS2 domain-containing protein</fullName>
    </recommendedName>
</protein>
<dbReference type="Proteomes" id="UP000076404">
    <property type="component" value="Chromosome"/>
</dbReference>
<evidence type="ECO:0000313" key="3">
    <source>
        <dbReference type="Proteomes" id="UP000076404"/>
    </source>
</evidence>
<dbReference type="SMART" id="SM00842">
    <property type="entry name" value="FtsA"/>
    <property type="match status" value="1"/>
</dbReference>
<dbReference type="InterPro" id="IPR005883">
    <property type="entry name" value="PilM"/>
</dbReference>
<evidence type="ECO:0000313" key="2">
    <source>
        <dbReference type="EMBL" id="AMW05442.1"/>
    </source>
</evidence>
<dbReference type="PIRSF" id="PIRSF019169">
    <property type="entry name" value="PilM"/>
    <property type="match status" value="1"/>
</dbReference>
<dbReference type="STRING" id="1379270.GEMMAAP_12780"/>
<proteinExistence type="predicted"/>
<evidence type="ECO:0000259" key="1">
    <source>
        <dbReference type="SMART" id="SM00842"/>
    </source>
</evidence>
<dbReference type="SUPFAM" id="SSF53067">
    <property type="entry name" value="Actin-like ATPase domain"/>
    <property type="match status" value="2"/>
</dbReference>
<reference evidence="2 3" key="2">
    <citation type="journal article" date="2016" name="Environ. Microbiol. Rep.">
        <title>Metagenomic evidence for the presence of phototrophic Gemmatimonadetes bacteria in diverse environments.</title>
        <authorList>
            <person name="Zeng Y."/>
            <person name="Baumbach J."/>
            <person name="Barbosa E.G."/>
            <person name="Azevedo V."/>
            <person name="Zhang C."/>
            <person name="Koblizek M."/>
        </authorList>
    </citation>
    <scope>NUCLEOTIDE SEQUENCE [LARGE SCALE GENOMIC DNA]</scope>
    <source>
        <strain evidence="2 3">AP64</strain>
    </source>
</reference>
<feature type="domain" description="SHS2" evidence="1">
    <location>
        <begin position="10"/>
        <end position="175"/>
    </location>
</feature>
<dbReference type="CDD" id="cd24049">
    <property type="entry name" value="ASKHA_NBD_PilM"/>
    <property type="match status" value="1"/>
</dbReference>
<dbReference type="GO" id="GO:0051301">
    <property type="term" value="P:cell division"/>
    <property type="evidence" value="ECO:0007669"/>
    <property type="project" value="InterPro"/>
</dbReference>
<dbReference type="PANTHER" id="PTHR32432">
    <property type="entry name" value="CELL DIVISION PROTEIN FTSA-RELATED"/>
    <property type="match status" value="1"/>
</dbReference>
<dbReference type="Gene3D" id="3.30.1490.300">
    <property type="match status" value="1"/>
</dbReference>
<name>A0A143BLP7_9BACT</name>
<dbReference type="Pfam" id="PF11104">
    <property type="entry name" value="PilM_2"/>
    <property type="match status" value="1"/>
</dbReference>
<accession>A0A143BLP7</accession>
<dbReference type="EMBL" id="CP011454">
    <property type="protein sequence ID" value="AMW05442.1"/>
    <property type="molecule type" value="Genomic_DNA"/>
</dbReference>
<dbReference type="InterPro" id="IPR003494">
    <property type="entry name" value="SHS2_FtsA"/>
</dbReference>
<dbReference type="NCBIfam" id="TIGR01175">
    <property type="entry name" value="pilM"/>
    <property type="match status" value="1"/>
</dbReference>
<dbReference type="PANTHER" id="PTHR32432:SF3">
    <property type="entry name" value="ETHANOLAMINE UTILIZATION PROTEIN EUTJ"/>
    <property type="match status" value="1"/>
</dbReference>
<dbReference type="KEGG" id="gph:GEMMAAP_12780"/>
<keyword evidence="3" id="KW-1185">Reference proteome</keyword>
<dbReference type="AlphaFoldDB" id="A0A143BLP7"/>
<dbReference type="InterPro" id="IPR043129">
    <property type="entry name" value="ATPase_NBD"/>
</dbReference>
<gene>
    <name evidence="2" type="ORF">GEMMAAP_12780</name>
</gene>
<reference evidence="2 3" key="1">
    <citation type="journal article" date="2014" name="Proc. Natl. Acad. Sci. U.S.A.">
        <title>Functional type 2 photosynthetic reaction centers found in the rare bacterial phylum Gemmatimonadetes.</title>
        <authorList>
            <person name="Zeng Y."/>
            <person name="Feng F."/>
            <person name="Medova H."/>
            <person name="Dean J."/>
            <person name="Koblizek M."/>
        </authorList>
    </citation>
    <scope>NUCLEOTIDE SEQUENCE [LARGE SCALE GENOMIC DNA]</scope>
    <source>
        <strain evidence="2 3">AP64</strain>
    </source>
</reference>
<organism evidence="2 3">
    <name type="scientific">Gemmatimonas phototrophica</name>
    <dbReference type="NCBI Taxonomy" id="1379270"/>
    <lineage>
        <taxon>Bacteria</taxon>
        <taxon>Pseudomonadati</taxon>
        <taxon>Gemmatimonadota</taxon>
        <taxon>Gemmatimonadia</taxon>
        <taxon>Gemmatimonadales</taxon>
        <taxon>Gemmatimonadaceae</taxon>
        <taxon>Gemmatimonas</taxon>
    </lineage>
</organism>
<sequence>MALFGRKKLTIGLDVGSGLVKAVVIDHSGPVPELAKVVITPLNDTAIVEGEVMDHGIVADAIRQTIAATGAKTKNIVAAVGGRDVIVKKIQMERVKEQQARELMRWEAEQHVPFDMDSVELDFQVLDPDGDGLDMSVLLVAAKRDLVEAKQSLLTEAGASPAVIDVDAFALHNAFEANYPEALTGTIALLNIGNEATNLNILDEGVPILTRDLGVGTRRFREDLQRENGMSAEDAEDLLRGYDRHPMLDGVVSMRGEEIAIGMERAATFLSTSQRNFGTIRAVYACGGGARVPGLLPWLSDRLRIPVQPANALAKLAVREGAFEFLSTDEVAPLLMLPVGLALRAVA</sequence>
<dbReference type="eggNOG" id="COG4972">
    <property type="taxonomic scope" value="Bacteria"/>
</dbReference>
<dbReference type="Gene3D" id="3.30.420.40">
    <property type="match status" value="2"/>
</dbReference>
<dbReference type="InterPro" id="IPR050696">
    <property type="entry name" value="FtsA/MreB"/>
</dbReference>